<organism evidence="1 2">
    <name type="scientific">Agrobacterium rosae</name>
    <dbReference type="NCBI Taxonomy" id="1972867"/>
    <lineage>
        <taxon>Bacteria</taxon>
        <taxon>Pseudomonadati</taxon>
        <taxon>Pseudomonadota</taxon>
        <taxon>Alphaproteobacteria</taxon>
        <taxon>Hyphomicrobiales</taxon>
        <taxon>Rhizobiaceae</taxon>
        <taxon>Rhizobium/Agrobacterium group</taxon>
        <taxon>Agrobacterium</taxon>
    </lineage>
</organism>
<evidence type="ECO:0000313" key="1">
    <source>
        <dbReference type="EMBL" id="MDX8332855.1"/>
    </source>
</evidence>
<name>A0ABU4W4Z5_9HYPH</name>
<dbReference type="EMBL" id="JAVRAD010000026">
    <property type="protein sequence ID" value="MDX8332855.1"/>
    <property type="molecule type" value="Genomic_DNA"/>
</dbReference>
<protein>
    <submittedName>
        <fullName evidence="1">Uncharacterized protein</fullName>
    </submittedName>
</protein>
<comment type="caution">
    <text evidence="1">The sequence shown here is derived from an EMBL/GenBank/DDBJ whole genome shotgun (WGS) entry which is preliminary data.</text>
</comment>
<keyword evidence="2" id="KW-1185">Reference proteome</keyword>
<proteinExistence type="predicted"/>
<gene>
    <name evidence="1" type="ORF">RMS29_27030</name>
</gene>
<accession>A0ABU4W4Z5</accession>
<dbReference type="Proteomes" id="UP001277561">
    <property type="component" value="Unassembled WGS sequence"/>
</dbReference>
<dbReference type="RefSeq" id="WP_320188880.1">
    <property type="nucleotide sequence ID" value="NZ_CP192772.1"/>
</dbReference>
<sequence length="79" mass="8060">MLFGLLGVVVVRLAERLEGTIPKLVGVAVVSFNVVADGGDGDTALQSAHAAERLDCQLMLAGPLPAGKPIPSAPCPRIV</sequence>
<evidence type="ECO:0000313" key="2">
    <source>
        <dbReference type="Proteomes" id="UP001277561"/>
    </source>
</evidence>
<reference evidence="1" key="1">
    <citation type="journal article" date="2023" name="Phytobiomes J">
        <title>Deciphering the key players within the bacterial microbiota associated with aerial crown gall tumors on rhododendron: Insights into the gallobiome.</title>
        <authorList>
            <person name="Kuzmanovic N."/>
            <person name="Nesme J."/>
            <person name="Wolf J."/>
            <person name="Neumann-Schaal M."/>
            <person name="Petersen J."/>
            <person name="Fernandez-Gnecco G."/>
            <person name="Sproeer C."/>
            <person name="Bunk B."/>
            <person name="Overmann J."/>
            <person name="Sorensen S.J."/>
            <person name="Idczak E."/>
            <person name="Smalla K."/>
        </authorList>
    </citation>
    <scope>NUCLEOTIDE SEQUENCE [LARGE SCALE GENOMIC DNA]</scope>
    <source>
        <strain evidence="1">Rho-14.1</strain>
    </source>
</reference>